<comment type="subcellular location">
    <subcellularLocation>
        <location evidence="1">Membrane</location>
        <topology evidence="1">Single-pass type II membrane protein</topology>
    </subcellularLocation>
    <subcellularLocation>
        <location evidence="2">Secreted</location>
    </subcellularLocation>
</comment>
<dbReference type="Pfam" id="PF00629">
    <property type="entry name" value="MAM"/>
    <property type="match status" value="1"/>
</dbReference>
<dbReference type="InterPro" id="IPR000998">
    <property type="entry name" value="MAM_dom"/>
</dbReference>
<keyword evidence="19" id="KW-0325">Glycoprotein</keyword>
<dbReference type="InterPro" id="IPR035914">
    <property type="entry name" value="Sperma_CUB_dom_sf"/>
</dbReference>
<reference evidence="30 31" key="1">
    <citation type="submission" date="2019-02" db="EMBL/GenBank/DDBJ databases">
        <title>Opniocepnalus argus genome.</title>
        <authorList>
            <person name="Zhou C."/>
            <person name="Xiao S."/>
        </authorList>
    </citation>
    <scope>NUCLEOTIDE SEQUENCE [LARGE SCALE GENOMIC DNA]</scope>
    <source>
        <strain evidence="30">OARG1902GOOAL</strain>
        <tissue evidence="30">Muscle</tissue>
    </source>
</reference>
<comment type="similarity">
    <text evidence="4">Belongs to the DMBT1 family.</text>
</comment>
<dbReference type="InterPro" id="IPR018114">
    <property type="entry name" value="TRYPSIN_HIS"/>
</dbReference>
<sequence>MKRHFSSLEIYLIVLSSLLLICCVGLSVVSWLSLKPEGAGEPAMLSGRMVITEGAVFSEELRNSSSLQFKSLALDIQQLVTEAFSQTELWLIYRSCQVLSFSQGSVVVNFNLWFDQLINVEEAEQQLAVGLQEVEGGGLVIDRDSIQVTVMCPPNHVFCADESTCVLTNRFCDGVDDCPDASDEDAARCDEEKLNCTFEEGMCFWKQDYYMDDGDWIRTRGPTHPPMTGPSVDHTLGNSSGFYIVTAQRPGQRWNRFIIDSIRLTPFKQPMCLSFWYHMFGVDVYKLYVYFLRGFSVVFTKEGNYGDNWNYAQVTLNVTKSLTLAFEAVKYEGTRNDIALDDIALAPGSCGPAPPEPTKIPLPTTTPPIPADCGGPFNLWEPNSTFSSPNYPQPYGKEAKCLWTLHAVEGRNIQLHFLDFNIEETKDIVEVRDGAEHNSTLLAILTGRDNLTHDLFSTTNQMTVWFYTDDSVQVGGFKANFTTGIGLGSPAPCGDGEFQCQTGTCIHGIDQCNGVVNCLDGSDEADCVVLQVNGSRRLQVKLVSSLLTVCADSWNSHMSDFICQYLGYRSGEALLLPALPQDSPFATIKVTNNGALETSVSKTCASEKVVSLTCNNQPCGVRQVPFTSREANESEERQHGDSRVVGGVDAVKGAWPWIASLHWKGRHVCGASLIGRDWLLTAAHCVYGKNLHLQAWSAVLGLHDQRDINSEAVQKRNIDRVVINRQYNRRTKQADIAMMHLEQPVNFNQWIQPVCLSEGQNVPTGQKCFIAGWGYDAEGGFLPNVLQEAEVPLVDQVQCQEQLPEYTITSSMLCAGYPEGGIDSCQGDSGGPLMCLDNGHWTQIGVTSFGRGCGRPQSPGVYARVSAFSSWIAETRRSLPPSPSFSLSPYSCAKSQVSCTFVGTMSTGYLFLLLLPLLSAQTYHWGPCPTPKVQPNFNLQQYLGRWYEIERLPVQSEKGKCIEANYGMRKDGTIQVLKSRFYKDKVRWTEGTAVIPDAREPAKLAVSFSYFTPYSPYWVLTTDYTSLSVVYSCEDYFRLFHVDYAWIFGRPRFLPPDTVRYAKNLLASEGIDLFKMRATDQMGCKDN</sequence>
<keyword evidence="18 21" id="KW-1015">Disulfide bond</keyword>
<evidence type="ECO:0000256" key="24">
    <source>
        <dbReference type="SAM" id="Phobius"/>
    </source>
</evidence>
<organism evidence="30 31">
    <name type="scientific">Channa argus</name>
    <name type="common">Northern snakehead</name>
    <name type="synonym">Ophicephalus argus</name>
    <dbReference type="NCBI Taxonomy" id="215402"/>
    <lineage>
        <taxon>Eukaryota</taxon>
        <taxon>Metazoa</taxon>
        <taxon>Chordata</taxon>
        <taxon>Craniata</taxon>
        <taxon>Vertebrata</taxon>
        <taxon>Euteleostomi</taxon>
        <taxon>Actinopterygii</taxon>
        <taxon>Neopterygii</taxon>
        <taxon>Teleostei</taxon>
        <taxon>Neoteleostei</taxon>
        <taxon>Acanthomorphata</taxon>
        <taxon>Anabantaria</taxon>
        <taxon>Anabantiformes</taxon>
        <taxon>Channoidei</taxon>
        <taxon>Channidae</taxon>
        <taxon>Channa</taxon>
    </lineage>
</organism>
<feature type="domain" description="CUB" evidence="25">
    <location>
        <begin position="373"/>
        <end position="484"/>
    </location>
</feature>
<dbReference type="InterPro" id="IPR002172">
    <property type="entry name" value="LDrepeatLR_classA_rpt"/>
</dbReference>
<dbReference type="InterPro" id="IPR026222">
    <property type="entry name" value="ApoD_vertbrte"/>
</dbReference>
<feature type="domain" description="MAM" evidence="27">
    <location>
        <begin position="194"/>
        <end position="352"/>
    </location>
</feature>
<dbReference type="SUPFAM" id="SSF82671">
    <property type="entry name" value="SEA domain"/>
    <property type="match status" value="1"/>
</dbReference>
<dbReference type="InterPro" id="IPR001254">
    <property type="entry name" value="Trypsin_dom"/>
</dbReference>
<dbReference type="PROSITE" id="PS00135">
    <property type="entry name" value="TRYPSIN_SER"/>
    <property type="match status" value="1"/>
</dbReference>
<dbReference type="Gene3D" id="2.60.120.200">
    <property type="match status" value="1"/>
</dbReference>
<evidence type="ECO:0000256" key="8">
    <source>
        <dbReference type="ARBA" id="ARBA00022670"/>
    </source>
</evidence>
<dbReference type="InterPro" id="IPR036055">
    <property type="entry name" value="LDL_receptor-like_sf"/>
</dbReference>
<keyword evidence="12 23" id="KW-0378">Hydrolase</keyword>
<dbReference type="Pfam" id="PF01390">
    <property type="entry name" value="SEA"/>
    <property type="match status" value="1"/>
</dbReference>
<dbReference type="SUPFAM" id="SSF57424">
    <property type="entry name" value="LDL receptor-like module"/>
    <property type="match status" value="2"/>
</dbReference>
<evidence type="ECO:0000256" key="5">
    <source>
        <dbReference type="ARBA" id="ARBA00019890"/>
    </source>
</evidence>
<keyword evidence="20" id="KW-0873">Pyrrolidone carboxylic acid</keyword>
<dbReference type="Gene3D" id="2.40.10.10">
    <property type="entry name" value="Trypsin-like serine proteases"/>
    <property type="match status" value="2"/>
</dbReference>
<keyword evidence="6" id="KW-0813">Transport</keyword>
<keyword evidence="7" id="KW-0964">Secreted</keyword>
<dbReference type="SUPFAM" id="SSF56487">
    <property type="entry name" value="SRCR-like"/>
    <property type="match status" value="1"/>
</dbReference>
<dbReference type="GO" id="GO:0005576">
    <property type="term" value="C:extracellular region"/>
    <property type="evidence" value="ECO:0007669"/>
    <property type="project" value="UniProtKB-SubCell"/>
</dbReference>
<evidence type="ECO:0000256" key="6">
    <source>
        <dbReference type="ARBA" id="ARBA00022448"/>
    </source>
</evidence>
<dbReference type="GO" id="GO:0016020">
    <property type="term" value="C:membrane"/>
    <property type="evidence" value="ECO:0007669"/>
    <property type="project" value="UniProtKB-SubCell"/>
</dbReference>
<dbReference type="InterPro" id="IPR022272">
    <property type="entry name" value="Lipocalin_CS"/>
</dbReference>
<gene>
    <name evidence="30" type="ORF">EXN66_Car019467</name>
</gene>
<dbReference type="GO" id="GO:0006869">
    <property type="term" value="P:lipid transport"/>
    <property type="evidence" value="ECO:0007669"/>
    <property type="project" value="InterPro"/>
</dbReference>
<dbReference type="InterPro" id="IPR001190">
    <property type="entry name" value="SRCR"/>
</dbReference>
<evidence type="ECO:0000256" key="21">
    <source>
        <dbReference type="PROSITE-ProRule" id="PRU00124"/>
    </source>
</evidence>
<dbReference type="PROSITE" id="PS50024">
    <property type="entry name" value="SEA"/>
    <property type="match status" value="1"/>
</dbReference>
<dbReference type="InterPro" id="IPR013320">
    <property type="entry name" value="ConA-like_dom_sf"/>
</dbReference>
<dbReference type="PROSITE" id="PS50068">
    <property type="entry name" value="LDLRA_2"/>
    <property type="match status" value="2"/>
</dbReference>
<dbReference type="PROSITE" id="PS50060">
    <property type="entry name" value="MAM_2"/>
    <property type="match status" value="1"/>
</dbReference>
<dbReference type="Gene3D" id="4.10.400.10">
    <property type="entry name" value="Low-density Lipoprotein Receptor"/>
    <property type="match status" value="2"/>
</dbReference>
<dbReference type="PROSITE" id="PS00213">
    <property type="entry name" value="LIPOCALIN"/>
    <property type="match status" value="1"/>
</dbReference>
<feature type="domain" description="Peptidase S1" evidence="28">
    <location>
        <begin position="644"/>
        <end position="877"/>
    </location>
</feature>
<dbReference type="InterPro" id="IPR023415">
    <property type="entry name" value="LDLR_class-A_CS"/>
</dbReference>
<dbReference type="PROSITE" id="PS50287">
    <property type="entry name" value="SRCR_2"/>
    <property type="match status" value="1"/>
</dbReference>
<dbReference type="Pfam" id="PF00431">
    <property type="entry name" value="CUB"/>
    <property type="match status" value="1"/>
</dbReference>
<feature type="domain" description="SRCR" evidence="29">
    <location>
        <begin position="516"/>
        <end position="615"/>
    </location>
</feature>
<dbReference type="Gene3D" id="3.30.70.960">
    <property type="entry name" value="SEA domain"/>
    <property type="match status" value="1"/>
</dbReference>
<evidence type="ECO:0000256" key="22">
    <source>
        <dbReference type="PROSITE-ProRule" id="PRU00196"/>
    </source>
</evidence>
<dbReference type="SMART" id="SM00200">
    <property type="entry name" value="SEA"/>
    <property type="match status" value="1"/>
</dbReference>
<dbReference type="GO" id="GO:0042246">
    <property type="term" value="P:tissue regeneration"/>
    <property type="evidence" value="ECO:0007669"/>
    <property type="project" value="InterPro"/>
</dbReference>
<evidence type="ECO:0000256" key="2">
    <source>
        <dbReference type="ARBA" id="ARBA00004613"/>
    </source>
</evidence>
<dbReference type="Pfam" id="PF00057">
    <property type="entry name" value="Ldl_recept_a"/>
    <property type="match status" value="1"/>
</dbReference>
<dbReference type="FunFam" id="2.40.128.20:FF:000003">
    <property type="entry name" value="Apolipoprotein D"/>
    <property type="match status" value="1"/>
</dbReference>
<accession>A0A6G1QN40</accession>
<keyword evidence="16" id="KW-0446">Lipid-binding</keyword>
<dbReference type="SUPFAM" id="SSF49854">
    <property type="entry name" value="Spermadhesin, CUB domain"/>
    <property type="match status" value="1"/>
</dbReference>
<dbReference type="CDD" id="cd19437">
    <property type="entry name" value="lipocalin_apoD-like"/>
    <property type="match status" value="1"/>
</dbReference>
<dbReference type="FunFam" id="2.60.120.290:FF:000005">
    <property type="entry name" value="Procollagen C-endopeptidase enhancer 1"/>
    <property type="match status" value="1"/>
</dbReference>
<evidence type="ECO:0000256" key="19">
    <source>
        <dbReference type="ARBA" id="ARBA00023180"/>
    </source>
</evidence>
<dbReference type="InterPro" id="IPR043504">
    <property type="entry name" value="Peptidase_S1_PA_chymotrypsin"/>
</dbReference>
<dbReference type="InterPro" id="IPR009003">
    <property type="entry name" value="Peptidase_S1_PA"/>
</dbReference>
<dbReference type="CDD" id="cd00190">
    <property type="entry name" value="Tryp_SPc"/>
    <property type="match status" value="1"/>
</dbReference>
<dbReference type="SMART" id="SM00042">
    <property type="entry name" value="CUB"/>
    <property type="match status" value="1"/>
</dbReference>
<evidence type="ECO:0000259" key="27">
    <source>
        <dbReference type="PROSITE" id="PS50060"/>
    </source>
</evidence>
<evidence type="ECO:0000256" key="7">
    <source>
        <dbReference type="ARBA" id="ARBA00022525"/>
    </source>
</evidence>
<dbReference type="SMART" id="SM00202">
    <property type="entry name" value="SR"/>
    <property type="match status" value="1"/>
</dbReference>
<dbReference type="Gene3D" id="3.10.250.10">
    <property type="entry name" value="SRCR-like domain"/>
    <property type="match status" value="1"/>
</dbReference>
<dbReference type="Pfam" id="PF00089">
    <property type="entry name" value="Trypsin"/>
    <property type="match status" value="1"/>
</dbReference>
<dbReference type="InterPro" id="IPR002969">
    <property type="entry name" value="ApolipopD"/>
</dbReference>
<dbReference type="FunFam" id="2.60.120.200:FF:000128">
    <property type="entry name" value="enteropeptidase isoform X2"/>
    <property type="match status" value="1"/>
</dbReference>
<dbReference type="InterPro" id="IPR000082">
    <property type="entry name" value="SEA_dom"/>
</dbReference>
<dbReference type="GO" id="GO:0007420">
    <property type="term" value="P:brain development"/>
    <property type="evidence" value="ECO:0007669"/>
    <property type="project" value="InterPro"/>
</dbReference>
<evidence type="ECO:0000256" key="9">
    <source>
        <dbReference type="ARBA" id="ARBA00022692"/>
    </source>
</evidence>
<dbReference type="PROSITE" id="PS01209">
    <property type="entry name" value="LDLRA_1"/>
    <property type="match status" value="2"/>
</dbReference>
<dbReference type="PRINTS" id="PR01219">
    <property type="entry name" value="APOLIPOPROTD"/>
</dbReference>
<evidence type="ECO:0000256" key="14">
    <source>
        <dbReference type="ARBA" id="ARBA00022968"/>
    </source>
</evidence>
<dbReference type="Pfam" id="PF15494">
    <property type="entry name" value="SRCR_2"/>
    <property type="match status" value="1"/>
</dbReference>
<comment type="similarity">
    <text evidence="3">Belongs to the calycin superfamily. Lipocalin family.</text>
</comment>
<evidence type="ECO:0000256" key="15">
    <source>
        <dbReference type="ARBA" id="ARBA00022989"/>
    </source>
</evidence>
<evidence type="ECO:0000256" key="1">
    <source>
        <dbReference type="ARBA" id="ARBA00004606"/>
    </source>
</evidence>
<evidence type="ECO:0000259" key="25">
    <source>
        <dbReference type="PROSITE" id="PS01180"/>
    </source>
</evidence>
<evidence type="ECO:0000313" key="31">
    <source>
        <dbReference type="Proteomes" id="UP000503349"/>
    </source>
</evidence>
<keyword evidence="9 24" id="KW-0812">Transmembrane</keyword>
<dbReference type="PROSITE" id="PS00134">
    <property type="entry name" value="TRYPSIN_HIS"/>
    <property type="match status" value="1"/>
</dbReference>
<dbReference type="Gene3D" id="2.60.120.290">
    <property type="entry name" value="Spermadhesin, CUB domain"/>
    <property type="match status" value="1"/>
</dbReference>
<feature type="disulfide bond" evidence="21">
    <location>
        <begin position="512"/>
        <end position="527"/>
    </location>
</feature>
<evidence type="ECO:0000313" key="30">
    <source>
        <dbReference type="EMBL" id="KAF3703779.1"/>
    </source>
</evidence>
<dbReference type="PRINTS" id="PR02058">
    <property type="entry name" value="APODVERTBRTE"/>
</dbReference>
<evidence type="ECO:0000256" key="17">
    <source>
        <dbReference type="ARBA" id="ARBA00023136"/>
    </source>
</evidence>
<dbReference type="EMBL" id="CM015730">
    <property type="protein sequence ID" value="KAF3703779.1"/>
    <property type="molecule type" value="Genomic_DNA"/>
</dbReference>
<evidence type="ECO:0000256" key="4">
    <source>
        <dbReference type="ARBA" id="ARBA00009931"/>
    </source>
</evidence>
<keyword evidence="17 24" id="KW-0472">Membrane</keyword>
<dbReference type="Gene3D" id="2.40.128.20">
    <property type="match status" value="1"/>
</dbReference>
<dbReference type="InterPro" id="IPR012674">
    <property type="entry name" value="Calycin"/>
</dbReference>
<dbReference type="CDD" id="cd06263">
    <property type="entry name" value="MAM"/>
    <property type="match status" value="1"/>
</dbReference>
<evidence type="ECO:0000259" key="28">
    <source>
        <dbReference type="PROSITE" id="PS50240"/>
    </source>
</evidence>
<dbReference type="FunFam" id="2.40.10.10:FF:000003">
    <property type="entry name" value="Transmembrane serine protease 3"/>
    <property type="match status" value="1"/>
</dbReference>
<feature type="disulfide bond" evidence="21">
    <location>
        <begin position="493"/>
        <end position="505"/>
    </location>
</feature>
<dbReference type="SMART" id="SM00020">
    <property type="entry name" value="Tryp_SPc"/>
    <property type="match status" value="1"/>
</dbReference>
<dbReference type="PROSITE" id="PS50240">
    <property type="entry name" value="TRYPSIN_DOM"/>
    <property type="match status" value="1"/>
</dbReference>
<dbReference type="GO" id="GO:0006508">
    <property type="term" value="P:proteolysis"/>
    <property type="evidence" value="ECO:0007669"/>
    <property type="project" value="UniProtKB-KW"/>
</dbReference>
<evidence type="ECO:0000256" key="23">
    <source>
        <dbReference type="RuleBase" id="RU363034"/>
    </source>
</evidence>
<dbReference type="SMART" id="SM00192">
    <property type="entry name" value="LDLa"/>
    <property type="match status" value="2"/>
</dbReference>
<dbReference type="InterPro" id="IPR000566">
    <property type="entry name" value="Lipocln_cytosolic_FA-bd_dom"/>
</dbReference>
<dbReference type="PROSITE" id="PS01180">
    <property type="entry name" value="CUB"/>
    <property type="match status" value="1"/>
</dbReference>
<dbReference type="SUPFAM" id="SSF50814">
    <property type="entry name" value="Lipocalins"/>
    <property type="match status" value="1"/>
</dbReference>
<dbReference type="InterPro" id="IPR000859">
    <property type="entry name" value="CUB_dom"/>
</dbReference>
<keyword evidence="11" id="KW-0677">Repeat</keyword>
<feature type="disulfide bond" evidence="21">
    <location>
        <begin position="500"/>
        <end position="518"/>
    </location>
</feature>
<evidence type="ECO:0000256" key="12">
    <source>
        <dbReference type="ARBA" id="ARBA00022801"/>
    </source>
</evidence>
<keyword evidence="10" id="KW-0732">Signal</keyword>
<keyword evidence="15 24" id="KW-1133">Transmembrane helix</keyword>
<dbReference type="PANTHER" id="PTHR24252">
    <property type="entry name" value="ACROSIN-RELATED"/>
    <property type="match status" value="1"/>
</dbReference>
<dbReference type="GO" id="GO:0008289">
    <property type="term" value="F:lipid binding"/>
    <property type="evidence" value="ECO:0007669"/>
    <property type="project" value="UniProtKB-KW"/>
</dbReference>
<keyword evidence="13 23" id="KW-0720">Serine protease</keyword>
<dbReference type="GO" id="GO:0009566">
    <property type="term" value="P:fertilization"/>
    <property type="evidence" value="ECO:0007669"/>
    <property type="project" value="UniProtKB-ARBA"/>
</dbReference>
<keyword evidence="8 23" id="KW-0645">Protease</keyword>
<protein>
    <recommendedName>
        <fullName evidence="5">Apolipoprotein D</fullName>
    </recommendedName>
</protein>
<keyword evidence="14" id="KW-0735">Signal-anchor</keyword>
<dbReference type="PANTHER" id="PTHR24252:SF16">
    <property type="entry name" value="TRANSMEMBRANE SERINE PROTEASE 15"/>
    <property type="match status" value="1"/>
</dbReference>
<dbReference type="CDD" id="cd00041">
    <property type="entry name" value="CUB"/>
    <property type="match status" value="1"/>
</dbReference>
<reference evidence="31" key="2">
    <citation type="submission" date="2019-02" db="EMBL/GenBank/DDBJ databases">
        <title>Opniocepnalus argus Var Kimnra genome.</title>
        <authorList>
            <person name="Zhou C."/>
            <person name="Xiao S."/>
        </authorList>
    </citation>
    <scope>NUCLEOTIDE SEQUENCE [LARGE SCALE GENOMIC DNA]</scope>
</reference>
<keyword evidence="31" id="KW-1185">Reference proteome</keyword>
<evidence type="ECO:0000259" key="29">
    <source>
        <dbReference type="PROSITE" id="PS50287"/>
    </source>
</evidence>
<dbReference type="Pfam" id="PF08212">
    <property type="entry name" value="Lipocalin_2"/>
    <property type="match status" value="1"/>
</dbReference>
<proteinExistence type="inferred from homology"/>
<dbReference type="InterPro" id="IPR033116">
    <property type="entry name" value="TRYPSIN_SER"/>
</dbReference>
<dbReference type="GO" id="GO:0004252">
    <property type="term" value="F:serine-type endopeptidase activity"/>
    <property type="evidence" value="ECO:0007669"/>
    <property type="project" value="InterPro"/>
</dbReference>
<evidence type="ECO:0000256" key="13">
    <source>
        <dbReference type="ARBA" id="ARBA00022825"/>
    </source>
</evidence>
<comment type="caution">
    <text evidence="22">Lacks conserved residue(s) required for the propagation of feature annotation.</text>
</comment>
<evidence type="ECO:0000256" key="10">
    <source>
        <dbReference type="ARBA" id="ARBA00022729"/>
    </source>
</evidence>
<dbReference type="GO" id="GO:0006950">
    <property type="term" value="P:response to stress"/>
    <property type="evidence" value="ECO:0007669"/>
    <property type="project" value="UniProtKB-ARBA"/>
</dbReference>
<dbReference type="SUPFAM" id="SSF50494">
    <property type="entry name" value="Trypsin-like serine proteases"/>
    <property type="match status" value="1"/>
</dbReference>
<dbReference type="InterPro" id="IPR036364">
    <property type="entry name" value="SEA_dom_sf"/>
</dbReference>
<feature type="domain" description="SEA" evidence="26">
    <location>
        <begin position="39"/>
        <end position="153"/>
    </location>
</feature>
<evidence type="ECO:0000256" key="3">
    <source>
        <dbReference type="ARBA" id="ARBA00006889"/>
    </source>
</evidence>
<dbReference type="SMART" id="SM00137">
    <property type="entry name" value="MAM"/>
    <property type="match status" value="1"/>
</dbReference>
<dbReference type="InterPro" id="IPR036772">
    <property type="entry name" value="SRCR-like_dom_sf"/>
</dbReference>
<evidence type="ECO:0000259" key="26">
    <source>
        <dbReference type="PROSITE" id="PS50024"/>
    </source>
</evidence>
<dbReference type="AlphaFoldDB" id="A0A6G1QN40"/>
<evidence type="ECO:0000256" key="16">
    <source>
        <dbReference type="ARBA" id="ARBA00023121"/>
    </source>
</evidence>
<name>A0A6G1QN40_CHAAH</name>
<dbReference type="CDD" id="cd00112">
    <property type="entry name" value="LDLa"/>
    <property type="match status" value="2"/>
</dbReference>
<evidence type="ECO:0000256" key="11">
    <source>
        <dbReference type="ARBA" id="ARBA00022737"/>
    </source>
</evidence>
<feature type="transmembrane region" description="Helical" evidence="24">
    <location>
        <begin position="12"/>
        <end position="34"/>
    </location>
</feature>
<evidence type="ECO:0000256" key="20">
    <source>
        <dbReference type="ARBA" id="ARBA00023283"/>
    </source>
</evidence>
<dbReference type="SUPFAM" id="SSF49899">
    <property type="entry name" value="Concanavalin A-like lectins/glucanases"/>
    <property type="match status" value="1"/>
</dbReference>
<evidence type="ECO:0000256" key="18">
    <source>
        <dbReference type="ARBA" id="ARBA00023157"/>
    </source>
</evidence>
<dbReference type="Proteomes" id="UP000503349">
    <property type="component" value="Chromosome 19"/>
</dbReference>